<dbReference type="SUPFAM" id="SSF56300">
    <property type="entry name" value="Metallo-dependent phosphatases"/>
    <property type="match status" value="2"/>
</dbReference>
<dbReference type="GeneID" id="93364896"/>
<dbReference type="eggNOG" id="COG3855">
    <property type="taxonomic scope" value="Bacteria"/>
</dbReference>
<dbReference type="EC" id="3.1.3.11" evidence="4"/>
<proteinExistence type="inferred from homology"/>
<evidence type="ECO:0000256" key="3">
    <source>
        <dbReference type="ARBA" id="ARBA00023277"/>
    </source>
</evidence>
<gene>
    <name evidence="4 5" type="primary">fbp</name>
    <name evidence="5" type="ORF">POREN0001_0151</name>
</gene>
<dbReference type="PIRSF" id="PIRSF000906">
    <property type="entry name" value="FBPtase_Bacill"/>
    <property type="match status" value="1"/>
</dbReference>
<reference evidence="5 6" key="1">
    <citation type="submission" date="2009-04" db="EMBL/GenBank/DDBJ databases">
        <authorList>
            <person name="Sebastian Y."/>
            <person name="Madupu R."/>
            <person name="Durkin A.S."/>
            <person name="Torralba M."/>
            <person name="Methe B."/>
            <person name="Sutton G.G."/>
            <person name="Strausberg R.L."/>
            <person name="Nelson K.E."/>
        </authorList>
    </citation>
    <scope>NUCLEOTIDE SEQUENCE [LARGE SCALE GENOMIC DNA]</scope>
    <source>
        <strain evidence="6">ATCC 35406 / BCRC 14492 / JCM 8526 / NCTC 13058 / HG 370</strain>
    </source>
</reference>
<dbReference type="Gene3D" id="3.60.21.10">
    <property type="match status" value="1"/>
</dbReference>
<keyword evidence="3 4" id="KW-0119">Carbohydrate metabolism</keyword>
<evidence type="ECO:0000313" key="5">
    <source>
        <dbReference type="EMBL" id="EEN82934.1"/>
    </source>
</evidence>
<protein>
    <recommendedName>
        <fullName evidence="4">Fructose-1,6-bisphosphatase class 3</fullName>
        <shortName evidence="4">FBPase class 3</shortName>
        <ecNumber evidence="4">3.1.3.11</ecNumber>
    </recommendedName>
    <alternativeName>
        <fullName evidence="4">D-fructose-1,6-bisphosphate 1-phosphohydrolase class 3</fullName>
    </alternativeName>
</protein>
<evidence type="ECO:0000313" key="6">
    <source>
        <dbReference type="Proteomes" id="UP000004295"/>
    </source>
</evidence>
<evidence type="ECO:0000256" key="2">
    <source>
        <dbReference type="ARBA" id="ARBA00023211"/>
    </source>
</evidence>
<comment type="cofactor">
    <cofactor evidence="4">
        <name>Mn(2+)</name>
        <dbReference type="ChEBI" id="CHEBI:29035"/>
    </cofactor>
</comment>
<dbReference type="InterPro" id="IPR029052">
    <property type="entry name" value="Metallo-depent_PP-like"/>
</dbReference>
<keyword evidence="2 4" id="KW-0464">Manganese</keyword>
<sequence>MTREPNEQVEAIRKDLRYLQLLSNSFPTSAEASTEIINLEAILNLPKGTEHFLADVHGEYEAFNHVLKNASGSILRKVRELFGHQLQEREMAELATLIYYPAEKLELSKKELPNLDEWYRLTLIRLVKVCRKMGEKYTRSKVRKSLPQKYSYIIQELLHEDGINPNKSAYIASIFDTIIATNCADDFIIAISTTIKRLAIDRLHLVGDIFDRGPGAQHIMDTVMHYHNVDVQWGNHDMLWMGAAAGNLACMANVIRIALRYANLDTIEDGYNINLLPLARFAMDTYADDPCDCFKPKMGDSDASYDEKSVYLISQMHKAIAVIQFKLEHALIAAHPEYKMADRDLFDKINWEEGTLDLTHTAPNGGYGHHPMLDMNFPTVNHDNPFELTPEEASVVEQLRLSFAHSIKLHEHIRTLYKIGSMYLVCNGNLLYHASMPLDKEGILKEVHVGSGTYKGKALLEKIDTVVRDAYQAPEGSDRKQKSVDYMWYLWCGPDSPLFDKSAMTTFERYFIKDKDTHKEHKGYYYKYRDDAQAITRILADFGLEGPDCHVINGHVPVKAVKGEKPLMAGGKLLVIDGGFSRAYQSSTGIAGYTLTFNSRGLQLVQHEPFSSKREAIENLDDIRSVTVVTEPTSHRILVADTDMGKVLREQVNNLKQLLEAYQLGIIKERESK</sequence>
<evidence type="ECO:0000256" key="1">
    <source>
        <dbReference type="ARBA" id="ARBA00022801"/>
    </source>
</evidence>
<accession>C3JA52</accession>
<comment type="pathway">
    <text evidence="4">Carbohydrate biosynthesis; gluconeogenesis.</text>
</comment>
<name>C3JA52_POREA</name>
<comment type="similarity">
    <text evidence="4">Belongs to the FBPase class 3 family.</text>
</comment>
<dbReference type="RefSeq" id="WP_004333366.1">
    <property type="nucleotide sequence ID" value="NZ_ACNN01000017.1"/>
</dbReference>
<dbReference type="Pfam" id="PF06874">
    <property type="entry name" value="FBPase_2"/>
    <property type="match status" value="1"/>
</dbReference>
<evidence type="ECO:0000256" key="4">
    <source>
        <dbReference type="HAMAP-Rule" id="MF_01854"/>
    </source>
</evidence>
<dbReference type="GO" id="GO:0042132">
    <property type="term" value="F:fructose 1,6-bisphosphate 1-phosphatase activity"/>
    <property type="evidence" value="ECO:0007669"/>
    <property type="project" value="UniProtKB-UniRule"/>
</dbReference>
<dbReference type="Proteomes" id="UP000004295">
    <property type="component" value="Unassembled WGS sequence"/>
</dbReference>
<dbReference type="AlphaFoldDB" id="C3JA52"/>
<dbReference type="InterPro" id="IPR009164">
    <property type="entry name" value="FBPtase_class3"/>
</dbReference>
<keyword evidence="1 4" id="KW-0378">Hydrolase</keyword>
<dbReference type="UniPathway" id="UPA00138"/>
<organism evidence="5 6">
    <name type="scientific">Porphyromonas endodontalis (strain ATCC 35406 / DSM 24491 / JCM 8526 / CCUG 16442 / BCRC 14492 / NCTC 13058 / HG 370)</name>
    <name type="common">Bacteroides endodontalis</name>
    <dbReference type="NCBI Taxonomy" id="553175"/>
    <lineage>
        <taxon>Bacteria</taxon>
        <taxon>Pseudomonadati</taxon>
        <taxon>Bacteroidota</taxon>
        <taxon>Bacteroidia</taxon>
        <taxon>Bacteroidales</taxon>
        <taxon>Porphyromonadaceae</taxon>
        <taxon>Porphyromonas</taxon>
    </lineage>
</organism>
<dbReference type="HAMAP" id="MF_01854">
    <property type="entry name" value="FBPase_class3"/>
    <property type="match status" value="1"/>
</dbReference>
<dbReference type="STRING" id="553175.POREN0001_0151"/>
<keyword evidence="6" id="KW-1185">Reference proteome</keyword>
<comment type="catalytic activity">
    <reaction evidence="4">
        <text>beta-D-fructose 1,6-bisphosphate + H2O = beta-D-fructose 6-phosphate + phosphate</text>
        <dbReference type="Rhea" id="RHEA:11064"/>
        <dbReference type="ChEBI" id="CHEBI:15377"/>
        <dbReference type="ChEBI" id="CHEBI:32966"/>
        <dbReference type="ChEBI" id="CHEBI:43474"/>
        <dbReference type="ChEBI" id="CHEBI:57634"/>
        <dbReference type="EC" id="3.1.3.11"/>
    </reaction>
</comment>
<comment type="caution">
    <text evidence="5">The sequence shown here is derived from an EMBL/GenBank/DDBJ whole genome shotgun (WGS) entry which is preliminary data.</text>
</comment>
<dbReference type="GO" id="GO:0006094">
    <property type="term" value="P:gluconeogenesis"/>
    <property type="evidence" value="ECO:0007669"/>
    <property type="project" value="UniProtKB-UniRule"/>
</dbReference>
<dbReference type="EMBL" id="ACNN01000017">
    <property type="protein sequence ID" value="EEN82934.1"/>
    <property type="molecule type" value="Genomic_DNA"/>
</dbReference>